<accession>A0A552IG36</accession>
<proteinExistence type="predicted"/>
<dbReference type="EMBL" id="SFAV01000311">
    <property type="protein sequence ID" value="TRU82424.1"/>
    <property type="molecule type" value="Genomic_DNA"/>
</dbReference>
<dbReference type="AlphaFoldDB" id="A0A552IG36"/>
<dbReference type="PANTHER" id="PTHR33352">
    <property type="entry name" value="SLR1095 PROTEIN"/>
    <property type="match status" value="1"/>
</dbReference>
<dbReference type="InterPro" id="IPR008538">
    <property type="entry name" value="Uma2"/>
</dbReference>
<organism evidence="2 3">
    <name type="scientific">Microcystis novacekii Mn_MB_F_20050700_S1D</name>
    <dbReference type="NCBI Taxonomy" id="2486266"/>
    <lineage>
        <taxon>Bacteria</taxon>
        <taxon>Bacillati</taxon>
        <taxon>Cyanobacteriota</taxon>
        <taxon>Cyanophyceae</taxon>
        <taxon>Oscillatoriophycideae</taxon>
        <taxon>Chroococcales</taxon>
        <taxon>Microcystaceae</taxon>
        <taxon>Microcystis</taxon>
    </lineage>
</organism>
<feature type="domain" description="Putative restriction endonuclease" evidence="1">
    <location>
        <begin position="40"/>
        <end position="160"/>
    </location>
</feature>
<dbReference type="Proteomes" id="UP000319191">
    <property type="component" value="Unassembled WGS sequence"/>
</dbReference>
<evidence type="ECO:0000313" key="3">
    <source>
        <dbReference type="Proteomes" id="UP000319191"/>
    </source>
</evidence>
<dbReference type="PANTHER" id="PTHR33352:SF2">
    <property type="entry name" value="SLL0995 PROTEIN"/>
    <property type="match status" value="1"/>
</dbReference>
<comment type="caution">
    <text evidence="2">The sequence shown here is derived from an EMBL/GenBank/DDBJ whole genome shotgun (WGS) entry which is preliminary data.</text>
</comment>
<dbReference type="SUPFAM" id="SSF52980">
    <property type="entry name" value="Restriction endonuclease-like"/>
    <property type="match status" value="1"/>
</dbReference>
<dbReference type="InterPro" id="IPR011335">
    <property type="entry name" value="Restrct_endonuc-II-like"/>
</dbReference>
<evidence type="ECO:0000259" key="1">
    <source>
        <dbReference type="Pfam" id="PF05685"/>
    </source>
</evidence>
<protein>
    <recommendedName>
        <fullName evidence="1">Putative restriction endonuclease domain-containing protein</fullName>
    </recommendedName>
</protein>
<dbReference type="Pfam" id="PF05685">
    <property type="entry name" value="Uma2"/>
    <property type="match status" value="1"/>
</dbReference>
<dbReference type="CDD" id="cd06260">
    <property type="entry name" value="DUF820-like"/>
    <property type="match status" value="1"/>
</dbReference>
<evidence type="ECO:0000313" key="2">
    <source>
        <dbReference type="EMBL" id="TRU82424.1"/>
    </source>
</evidence>
<reference evidence="2 3" key="1">
    <citation type="submission" date="2019-01" db="EMBL/GenBank/DDBJ databases">
        <title>Coherence of Microcystis species and biogeography revealed through population genomics.</title>
        <authorList>
            <person name="Perez-Carrascal O.M."/>
            <person name="Terrat Y."/>
            <person name="Giani A."/>
            <person name="Fortin N."/>
            <person name="Tromas N."/>
            <person name="Shapiro B.J."/>
        </authorList>
    </citation>
    <scope>NUCLEOTIDE SEQUENCE [LARGE SCALE GENOMIC DNA]</scope>
    <source>
        <strain evidence="2">Mn_MB_F_20050700_S1D</strain>
    </source>
</reference>
<sequence length="210" mass="24621">MVSQLDKTNVTEIIYPDSDGQPMADNTLQFRWITTIKTNLDWLFREQSDVFVAGDLLWYPVENDNKLRQAPDIMVVFGRPKGERGSYRQWLENNISPQVVFEILSPGNTLMEMAKKQLFYDRYGVEEYYLYDPHKNDASGWIRGENQLEILETLDNWVSPRLGIRFQLGEPEMLLFYPDGQAFTSYNEEKQRAERLANKLRELGINPDQI</sequence>
<dbReference type="InterPro" id="IPR012296">
    <property type="entry name" value="Nuclease_put_TT1808"/>
</dbReference>
<dbReference type="Gene3D" id="3.90.1570.10">
    <property type="entry name" value="tt1808, chain A"/>
    <property type="match status" value="1"/>
</dbReference>
<name>A0A552IG36_9CHRO</name>
<gene>
    <name evidence="2" type="ORF">EWV54_21845</name>
</gene>